<dbReference type="SUPFAM" id="SSF51905">
    <property type="entry name" value="FAD/NAD(P)-binding domain"/>
    <property type="match status" value="1"/>
</dbReference>
<feature type="domain" description="FAD dependent oxidoreductase" evidence="2">
    <location>
        <begin position="8"/>
        <end position="349"/>
    </location>
</feature>
<dbReference type="EMBL" id="FKBS01000017">
    <property type="protein sequence ID" value="SAI41629.1"/>
    <property type="molecule type" value="Genomic_DNA"/>
</dbReference>
<evidence type="ECO:0000313" key="3">
    <source>
        <dbReference type="EMBL" id="SAI41629.1"/>
    </source>
</evidence>
<evidence type="ECO:0000313" key="4">
    <source>
        <dbReference type="Proteomes" id="UP000077037"/>
    </source>
</evidence>
<proteinExistence type="predicted"/>
<dbReference type="Gene3D" id="3.50.50.60">
    <property type="entry name" value="FAD/NAD(P)-binding domain"/>
    <property type="match status" value="1"/>
</dbReference>
<dbReference type="GO" id="GO:0005737">
    <property type="term" value="C:cytoplasm"/>
    <property type="evidence" value="ECO:0007669"/>
    <property type="project" value="TreeGrafter"/>
</dbReference>
<dbReference type="PANTHER" id="PTHR13847">
    <property type="entry name" value="SARCOSINE DEHYDROGENASE-RELATED"/>
    <property type="match status" value="1"/>
</dbReference>
<dbReference type="Proteomes" id="UP000077037">
    <property type="component" value="Unassembled WGS sequence"/>
</dbReference>
<dbReference type="InterPro" id="IPR006076">
    <property type="entry name" value="FAD-dep_OxRdtase"/>
</dbReference>
<dbReference type="InterPro" id="IPR036188">
    <property type="entry name" value="FAD/NAD-bd_sf"/>
</dbReference>
<dbReference type="PANTHER" id="PTHR13847:SF287">
    <property type="entry name" value="FAD-DEPENDENT OXIDOREDUCTASE DOMAIN-CONTAINING PROTEIN 1"/>
    <property type="match status" value="1"/>
</dbReference>
<protein>
    <submittedName>
        <fullName evidence="3">N-methyltryptophan oxidase</fullName>
    </submittedName>
</protein>
<evidence type="ECO:0000256" key="1">
    <source>
        <dbReference type="ARBA" id="ARBA00023002"/>
    </source>
</evidence>
<evidence type="ECO:0000259" key="2">
    <source>
        <dbReference type="Pfam" id="PF01266"/>
    </source>
</evidence>
<dbReference type="AlphaFoldDB" id="A0A157Q996"/>
<dbReference type="Gene3D" id="3.30.9.10">
    <property type="entry name" value="D-Amino Acid Oxidase, subunit A, domain 2"/>
    <property type="match status" value="1"/>
</dbReference>
<gene>
    <name evidence="3" type="ORF">SAMEA1982600_03321</name>
</gene>
<dbReference type="OrthoDB" id="9806257at2"/>
<reference evidence="3 4" key="1">
    <citation type="submission" date="2016-03" db="EMBL/GenBank/DDBJ databases">
        <authorList>
            <consortium name="Pathogen Informatics"/>
        </authorList>
    </citation>
    <scope>NUCLEOTIDE SEQUENCE [LARGE SCALE GENOMIC DNA]</scope>
    <source>
        <strain evidence="3 4">NCTC13364</strain>
    </source>
</reference>
<name>A0A157Q996_9BORD</name>
<dbReference type="Pfam" id="PF01266">
    <property type="entry name" value="DAO"/>
    <property type="match status" value="1"/>
</dbReference>
<sequence>MDSKDYEVVIVGAGIAGASLAYRLAGRCRVLLLERESQPGYHSTGRSAAMFMETYGTDQIQALTRASKTFYEHPPEGFCDAPLMHPRGCLYIATAEQGELLDEALAAASARADNVRRLTPQEACDLVPVLRPEAAASGAMFEGDARDLDVHGLHQGFLAAARRGGVQLQCNAAVAQARYADEAWTLTLANGDTIRTRLLVNAAGAWADELAALCGVRPIGLQPCRRSAFTFAAPQGADIGSWPAVVGIDESFYFKPDAGQLLGSPANADPVAPHDVVAEELDVATGIYHIETATTMSIRRPAHVWAGLRSFVPDGDMVIGLDDAQPGFFWLAAQGGYGIQSAAGVSALAGALVLDEPLPDELVREGVDPIQLSPARLRTSA</sequence>
<accession>A0A157Q996</accession>
<keyword evidence="1" id="KW-0560">Oxidoreductase</keyword>
<dbReference type="GO" id="GO:0016491">
    <property type="term" value="F:oxidoreductase activity"/>
    <property type="evidence" value="ECO:0007669"/>
    <property type="project" value="UniProtKB-KW"/>
</dbReference>
<dbReference type="RefSeq" id="WP_066415290.1">
    <property type="nucleotide sequence ID" value="NZ_FKBS01000017.1"/>
</dbReference>
<organism evidence="3 4">
    <name type="scientific">Bordetella ansorpii</name>
    <dbReference type="NCBI Taxonomy" id="288768"/>
    <lineage>
        <taxon>Bacteria</taxon>
        <taxon>Pseudomonadati</taxon>
        <taxon>Pseudomonadota</taxon>
        <taxon>Betaproteobacteria</taxon>
        <taxon>Burkholderiales</taxon>
        <taxon>Alcaligenaceae</taxon>
        <taxon>Bordetella</taxon>
    </lineage>
</organism>